<proteinExistence type="predicted"/>
<accession>A0ABV6YKM9</accession>
<evidence type="ECO:0000313" key="2">
    <source>
        <dbReference type="Proteomes" id="UP001593833"/>
    </source>
</evidence>
<protein>
    <submittedName>
        <fullName evidence="1">Uncharacterized protein</fullName>
    </submittedName>
</protein>
<reference evidence="1 2" key="1">
    <citation type="submission" date="2024-09" db="EMBL/GenBank/DDBJ databases">
        <authorList>
            <person name="D'Angelo T."/>
        </authorList>
    </citation>
    <scope>NUCLEOTIDE SEQUENCE [LARGE SCALE GENOMIC DNA]</scope>
    <source>
        <strain evidence="1">SAG AM-320-E07</strain>
    </source>
</reference>
<evidence type="ECO:0000313" key="1">
    <source>
        <dbReference type="EMBL" id="MFC1572885.1"/>
    </source>
</evidence>
<dbReference type="Proteomes" id="UP001593833">
    <property type="component" value="Unassembled WGS sequence"/>
</dbReference>
<comment type="caution">
    <text evidence="1">The sequence shown here is derived from an EMBL/GenBank/DDBJ whole genome shotgun (WGS) entry which is preliminary data.</text>
</comment>
<gene>
    <name evidence="1" type="ORF">ACFL6M_04720</name>
</gene>
<dbReference type="EMBL" id="JBHPKH010000047">
    <property type="protein sequence ID" value="MFC1572885.1"/>
    <property type="molecule type" value="Genomic_DNA"/>
</dbReference>
<keyword evidence="2" id="KW-1185">Reference proteome</keyword>
<name>A0ABV6YKM9_UNCEI</name>
<organism evidence="1 2">
    <name type="scientific">Eiseniibacteriota bacterium</name>
    <dbReference type="NCBI Taxonomy" id="2212470"/>
    <lineage>
        <taxon>Bacteria</taxon>
        <taxon>Candidatus Eiseniibacteriota</taxon>
    </lineage>
</organism>
<sequence length="85" mass="9025">MTRLAVPVVLGVAVLIAIYAPPSVAQIGAFCFPDCSCVLMIEEECTNAGGTWFAIDSCDPNPCTSSVPEPADGWATWGRIKSWYG</sequence>